<accession>A0ABT4RHR2</accession>
<feature type="region of interest" description="Disordered" evidence="1">
    <location>
        <begin position="138"/>
        <end position="176"/>
    </location>
</feature>
<comment type="caution">
    <text evidence="2">The sequence shown here is derived from an EMBL/GenBank/DDBJ whole genome shotgun (WGS) entry which is preliminary data.</text>
</comment>
<reference evidence="2" key="1">
    <citation type="submission" date="2022-10" db="EMBL/GenBank/DDBJ databases">
        <title>The WGS of Solirubrobacter sp. CPCC 204708.</title>
        <authorList>
            <person name="Jiang Z."/>
        </authorList>
    </citation>
    <scope>NUCLEOTIDE SEQUENCE</scope>
    <source>
        <strain evidence="2">CPCC 204708</strain>
    </source>
</reference>
<gene>
    <name evidence="2" type="ORF">OJ962_11325</name>
</gene>
<evidence type="ECO:0000313" key="2">
    <source>
        <dbReference type="EMBL" id="MDA0138094.1"/>
    </source>
</evidence>
<dbReference type="Proteomes" id="UP001147700">
    <property type="component" value="Unassembled WGS sequence"/>
</dbReference>
<sequence length="475" mass="52820">MERVRASEVAADLEPTRRPADPPPDTRREQLSPEAMLALQQSAGNQAAVARLRADRAQISRNGNHHNKWDQKRSDRTGRPHKAKWLREQDAIKAREKKERNAKVRAVRRFMERQVAPWATQARIGQLINTNFEEMKADDSLKGDAKTLQPSQHRSADSTDPQIAPGDTQFLAPNKSGDTAIHRGIVGIEMVEGVPHVRVYSALWAEARPDKTGKITHKDVHQDPETGAIAIHTGRDQGEDKDASKAEAASKHPIMWLSAEPLRQLKWFYKYPIEKFARGAKPVVRSFLVPNELWLEISGAAVSEDEATEKGNEDKPFNVDTAYGSNQFGVRGPLLDKLRSLAAKNSLVSYVGDMSHSKPEFGGNIQHVDALHQQLGAPTNTPPKLKPLHSQQGSAGNPIWATAPIWVDPDMGKFARTASHGTFADALSIHYATWVGKDALLPDAYSKVPKPRRQDMLREFLTKNGHELPEDYALP</sequence>
<feature type="compositionally biased region" description="Basic and acidic residues" evidence="1">
    <location>
        <begin position="67"/>
        <end position="78"/>
    </location>
</feature>
<dbReference type="EMBL" id="JAPCID010000013">
    <property type="protein sequence ID" value="MDA0138094.1"/>
    <property type="molecule type" value="Genomic_DNA"/>
</dbReference>
<feature type="compositionally biased region" description="Polar residues" evidence="1">
    <location>
        <begin position="148"/>
        <end position="161"/>
    </location>
</feature>
<feature type="region of interest" description="Disordered" evidence="1">
    <location>
        <begin position="58"/>
        <end position="83"/>
    </location>
</feature>
<feature type="region of interest" description="Disordered" evidence="1">
    <location>
        <begin position="1"/>
        <end position="33"/>
    </location>
</feature>
<organism evidence="2 3">
    <name type="scientific">Solirubrobacter deserti</name>
    <dbReference type="NCBI Taxonomy" id="2282478"/>
    <lineage>
        <taxon>Bacteria</taxon>
        <taxon>Bacillati</taxon>
        <taxon>Actinomycetota</taxon>
        <taxon>Thermoleophilia</taxon>
        <taxon>Solirubrobacterales</taxon>
        <taxon>Solirubrobacteraceae</taxon>
        <taxon>Solirubrobacter</taxon>
    </lineage>
</organism>
<evidence type="ECO:0000313" key="3">
    <source>
        <dbReference type="Proteomes" id="UP001147700"/>
    </source>
</evidence>
<keyword evidence="3" id="KW-1185">Reference proteome</keyword>
<dbReference type="RefSeq" id="WP_202954170.1">
    <property type="nucleotide sequence ID" value="NZ_JAPCID010000013.1"/>
</dbReference>
<protein>
    <submittedName>
        <fullName evidence="2">Uncharacterized protein</fullName>
    </submittedName>
</protein>
<evidence type="ECO:0000256" key="1">
    <source>
        <dbReference type="SAM" id="MobiDB-lite"/>
    </source>
</evidence>
<feature type="compositionally biased region" description="Basic and acidic residues" evidence="1">
    <location>
        <begin position="14"/>
        <end position="31"/>
    </location>
</feature>
<name>A0ABT4RHR2_9ACTN</name>
<proteinExistence type="predicted"/>